<feature type="domain" description="Obg" evidence="2">
    <location>
        <begin position="1"/>
        <end position="50"/>
    </location>
</feature>
<dbReference type="Gene3D" id="2.70.210.12">
    <property type="entry name" value="GTP1/OBG domain"/>
    <property type="match status" value="1"/>
</dbReference>
<gene>
    <name evidence="3" type="ORF">METZ01_LOCUS296789</name>
</gene>
<protein>
    <recommendedName>
        <fullName evidence="2">Obg domain-containing protein</fullName>
    </recommendedName>
</protein>
<feature type="region of interest" description="Disordered" evidence="1">
    <location>
        <begin position="29"/>
        <end position="50"/>
    </location>
</feature>
<dbReference type="AlphaFoldDB" id="A0A382M7G0"/>
<dbReference type="InterPro" id="IPR006169">
    <property type="entry name" value="GTP1_OBG_dom"/>
</dbReference>
<dbReference type="PANTHER" id="PTHR11702">
    <property type="entry name" value="DEVELOPMENTALLY REGULATED GTP-BINDING PROTEIN-RELATED"/>
    <property type="match status" value="1"/>
</dbReference>
<sequence length="50" mass="5156">MFVDQVKVFARAGHGGRGCVSFRREAFVPKGGPDGGNGGRGGNVILEASH</sequence>
<accession>A0A382M7G0</accession>
<evidence type="ECO:0000256" key="1">
    <source>
        <dbReference type="SAM" id="MobiDB-lite"/>
    </source>
</evidence>
<evidence type="ECO:0000313" key="3">
    <source>
        <dbReference type="EMBL" id="SVC43935.1"/>
    </source>
</evidence>
<organism evidence="3">
    <name type="scientific">marine metagenome</name>
    <dbReference type="NCBI Taxonomy" id="408172"/>
    <lineage>
        <taxon>unclassified sequences</taxon>
        <taxon>metagenomes</taxon>
        <taxon>ecological metagenomes</taxon>
    </lineage>
</organism>
<dbReference type="InterPro" id="IPR045086">
    <property type="entry name" value="OBG_GTPase"/>
</dbReference>
<dbReference type="PANTHER" id="PTHR11702:SF31">
    <property type="entry name" value="MITOCHONDRIAL RIBOSOME-ASSOCIATED GTPASE 2"/>
    <property type="match status" value="1"/>
</dbReference>
<feature type="compositionally biased region" description="Gly residues" evidence="1">
    <location>
        <begin position="32"/>
        <end position="42"/>
    </location>
</feature>
<proteinExistence type="predicted"/>
<name>A0A382M7G0_9ZZZZ</name>
<reference evidence="3" key="1">
    <citation type="submission" date="2018-05" db="EMBL/GenBank/DDBJ databases">
        <authorList>
            <person name="Lanie J.A."/>
            <person name="Ng W.-L."/>
            <person name="Kazmierczak K.M."/>
            <person name="Andrzejewski T.M."/>
            <person name="Davidsen T.M."/>
            <person name="Wayne K.J."/>
            <person name="Tettelin H."/>
            <person name="Glass J.I."/>
            <person name="Rusch D."/>
            <person name="Podicherti R."/>
            <person name="Tsui H.-C.T."/>
            <person name="Winkler M.E."/>
        </authorList>
    </citation>
    <scope>NUCLEOTIDE SEQUENCE</scope>
</reference>
<dbReference type="EMBL" id="UINC01091287">
    <property type="protein sequence ID" value="SVC43935.1"/>
    <property type="molecule type" value="Genomic_DNA"/>
</dbReference>
<dbReference type="Pfam" id="PF01018">
    <property type="entry name" value="GTP1_OBG"/>
    <property type="match status" value="1"/>
</dbReference>
<dbReference type="PROSITE" id="PS51883">
    <property type="entry name" value="OBG"/>
    <property type="match status" value="1"/>
</dbReference>
<evidence type="ECO:0000259" key="2">
    <source>
        <dbReference type="PROSITE" id="PS51883"/>
    </source>
</evidence>
<dbReference type="GO" id="GO:0003924">
    <property type="term" value="F:GTPase activity"/>
    <property type="evidence" value="ECO:0007669"/>
    <property type="project" value="InterPro"/>
</dbReference>
<feature type="non-terminal residue" evidence="3">
    <location>
        <position position="50"/>
    </location>
</feature>
<dbReference type="GO" id="GO:0005525">
    <property type="term" value="F:GTP binding"/>
    <property type="evidence" value="ECO:0007669"/>
    <property type="project" value="InterPro"/>
</dbReference>
<dbReference type="SUPFAM" id="SSF82051">
    <property type="entry name" value="Obg GTP-binding protein N-terminal domain"/>
    <property type="match status" value="1"/>
</dbReference>
<dbReference type="InterPro" id="IPR036726">
    <property type="entry name" value="GTP1_OBG_dom_sf"/>
</dbReference>